<feature type="transmembrane region" description="Helical" evidence="2">
    <location>
        <begin position="12"/>
        <end position="33"/>
    </location>
</feature>
<dbReference type="EMBL" id="CP042433">
    <property type="protein sequence ID" value="QEC56928.1"/>
    <property type="molecule type" value="Genomic_DNA"/>
</dbReference>
<dbReference type="AlphaFoldDB" id="A0A5B8UK49"/>
<keyword evidence="2" id="KW-0472">Membrane</keyword>
<feature type="compositionally biased region" description="Basic and acidic residues" evidence="1">
    <location>
        <begin position="42"/>
        <end position="52"/>
    </location>
</feature>
<evidence type="ECO:0000313" key="3">
    <source>
        <dbReference type="EMBL" id="QEC56928.1"/>
    </source>
</evidence>
<accession>A0A5B8UK49</accession>
<organism evidence="3 4">
    <name type="scientific">Flavisolibacter ginsenosidimutans</name>
    <dbReference type="NCBI Taxonomy" id="661481"/>
    <lineage>
        <taxon>Bacteria</taxon>
        <taxon>Pseudomonadati</taxon>
        <taxon>Bacteroidota</taxon>
        <taxon>Chitinophagia</taxon>
        <taxon>Chitinophagales</taxon>
        <taxon>Chitinophagaceae</taxon>
        <taxon>Flavisolibacter</taxon>
    </lineage>
</organism>
<name>A0A5B8UK49_9BACT</name>
<dbReference type="RefSeq" id="WP_146788640.1">
    <property type="nucleotide sequence ID" value="NZ_BAABIO010000003.1"/>
</dbReference>
<evidence type="ECO:0000256" key="2">
    <source>
        <dbReference type="SAM" id="Phobius"/>
    </source>
</evidence>
<reference evidence="3 4" key="1">
    <citation type="journal article" date="2015" name="Int. J. Syst. Evol. Microbiol.">
        <title>Flavisolibacter ginsenosidimutans sp. nov., with ginsenoside-converting activity isolated from soil used for cultivating ginseng.</title>
        <authorList>
            <person name="Zhao Y."/>
            <person name="Liu Q."/>
            <person name="Kang M.S."/>
            <person name="Jin F."/>
            <person name="Yu H."/>
            <person name="Im W.T."/>
        </authorList>
    </citation>
    <scope>NUCLEOTIDE SEQUENCE [LARGE SCALE GENOMIC DNA]</scope>
    <source>
        <strain evidence="3 4">Gsoil 636</strain>
    </source>
</reference>
<evidence type="ECO:0000313" key="4">
    <source>
        <dbReference type="Proteomes" id="UP000321204"/>
    </source>
</evidence>
<dbReference type="KEGG" id="fgg:FSB75_13810"/>
<keyword evidence="2" id="KW-1133">Transmembrane helix</keyword>
<feature type="region of interest" description="Disordered" evidence="1">
    <location>
        <begin position="40"/>
        <end position="74"/>
    </location>
</feature>
<dbReference type="Proteomes" id="UP000321204">
    <property type="component" value="Chromosome"/>
</dbReference>
<keyword evidence="4" id="KW-1185">Reference proteome</keyword>
<gene>
    <name evidence="3" type="ORF">FSB75_13810</name>
</gene>
<dbReference type="OrthoDB" id="676351at2"/>
<keyword evidence="2" id="KW-0812">Transmembrane</keyword>
<protein>
    <submittedName>
        <fullName evidence="3">Uncharacterized protein</fullName>
    </submittedName>
</protein>
<sequence>MKKGKSSYGTKHVVYSIFAMLLLAWLTVCLPYVNESQNRGKAAVEKTEKKAAADNSNPLTNTNEEKPERGSSMPNEYLHEAHAMEQTFTFVSTFYKCHPSDLYLAYHPDLIVPPPKA</sequence>
<proteinExistence type="predicted"/>
<evidence type="ECO:0000256" key="1">
    <source>
        <dbReference type="SAM" id="MobiDB-lite"/>
    </source>
</evidence>